<dbReference type="EMBL" id="BLXT01004391">
    <property type="protein sequence ID" value="GFO12224.1"/>
    <property type="molecule type" value="Genomic_DNA"/>
</dbReference>
<name>A0AAV4B1I4_9GAST</name>
<comment type="caution">
    <text evidence="1">The sequence shown here is derived from an EMBL/GenBank/DDBJ whole genome shotgun (WGS) entry which is preliminary data.</text>
</comment>
<gene>
    <name evidence="1" type="ORF">PoB_003872900</name>
</gene>
<accession>A0AAV4B1I4</accession>
<dbReference type="Proteomes" id="UP000735302">
    <property type="component" value="Unassembled WGS sequence"/>
</dbReference>
<sequence length="104" mass="11500">MTNKLFELVSRVHIVTSALRAAQPLALVLESRLPSVRLSITFSHGEMKGTRRTRTVHNKVISCFQALCQAMVPVAGLEPVTEGSPADLRADSRYYKAVEWCVTS</sequence>
<keyword evidence="2" id="KW-1185">Reference proteome</keyword>
<reference evidence="1 2" key="1">
    <citation type="journal article" date="2021" name="Elife">
        <title>Chloroplast acquisition without the gene transfer in kleptoplastic sea slugs, Plakobranchus ocellatus.</title>
        <authorList>
            <person name="Maeda T."/>
            <person name="Takahashi S."/>
            <person name="Yoshida T."/>
            <person name="Shimamura S."/>
            <person name="Takaki Y."/>
            <person name="Nagai Y."/>
            <person name="Toyoda A."/>
            <person name="Suzuki Y."/>
            <person name="Arimoto A."/>
            <person name="Ishii H."/>
            <person name="Satoh N."/>
            <person name="Nishiyama T."/>
            <person name="Hasebe M."/>
            <person name="Maruyama T."/>
            <person name="Minagawa J."/>
            <person name="Obokata J."/>
            <person name="Shigenobu S."/>
        </authorList>
    </citation>
    <scope>NUCLEOTIDE SEQUENCE [LARGE SCALE GENOMIC DNA]</scope>
</reference>
<protein>
    <submittedName>
        <fullName evidence="1">Uncharacterized protein</fullName>
    </submittedName>
</protein>
<evidence type="ECO:0000313" key="1">
    <source>
        <dbReference type="EMBL" id="GFO12224.1"/>
    </source>
</evidence>
<dbReference type="AlphaFoldDB" id="A0AAV4B1I4"/>
<organism evidence="1 2">
    <name type="scientific">Plakobranchus ocellatus</name>
    <dbReference type="NCBI Taxonomy" id="259542"/>
    <lineage>
        <taxon>Eukaryota</taxon>
        <taxon>Metazoa</taxon>
        <taxon>Spiralia</taxon>
        <taxon>Lophotrochozoa</taxon>
        <taxon>Mollusca</taxon>
        <taxon>Gastropoda</taxon>
        <taxon>Heterobranchia</taxon>
        <taxon>Euthyneura</taxon>
        <taxon>Panpulmonata</taxon>
        <taxon>Sacoglossa</taxon>
        <taxon>Placobranchoidea</taxon>
        <taxon>Plakobranchidae</taxon>
        <taxon>Plakobranchus</taxon>
    </lineage>
</organism>
<proteinExistence type="predicted"/>
<evidence type="ECO:0000313" key="2">
    <source>
        <dbReference type="Proteomes" id="UP000735302"/>
    </source>
</evidence>